<dbReference type="GO" id="GO:0005739">
    <property type="term" value="C:mitochondrion"/>
    <property type="evidence" value="ECO:0007669"/>
    <property type="project" value="GOC"/>
</dbReference>
<feature type="compositionally biased region" description="Polar residues" evidence="2">
    <location>
        <begin position="78"/>
        <end position="89"/>
    </location>
</feature>
<dbReference type="PANTHER" id="PTHR44157:SF1">
    <property type="entry name" value="DNAJ HOMOLOG SUBFAMILY C MEMBER 11"/>
    <property type="match status" value="1"/>
</dbReference>
<comment type="caution">
    <text evidence="4">The sequence shown here is derived from an EMBL/GenBank/DDBJ whole genome shotgun (WGS) entry which is preliminary data.</text>
</comment>
<dbReference type="Pfam" id="PF11875">
    <property type="entry name" value="DnaJ-like_C11_C"/>
    <property type="match status" value="1"/>
</dbReference>
<dbReference type="Gene3D" id="1.10.287.110">
    <property type="entry name" value="DnaJ domain"/>
    <property type="match status" value="1"/>
</dbReference>
<dbReference type="AlphaFoldDB" id="A0A9P8URM5"/>
<feature type="region of interest" description="Disordered" evidence="2">
    <location>
        <begin position="65"/>
        <end position="89"/>
    </location>
</feature>
<evidence type="ECO:0000259" key="3">
    <source>
        <dbReference type="PROSITE" id="PS50076"/>
    </source>
</evidence>
<keyword evidence="5" id="KW-1185">Reference proteome</keyword>
<sequence length="667" mass="74640">MAGNRGRVYRPSYSLTRGCHLPPNVIRGFGRKTSATGRQSLAGAVREWSGRFQHQATLHAASTRLTAGGSRVRRNRDQGISHNSSTRTSAIYNDDHLQSQTYGYGYGSLGLRSTASRYSLNDQFAATRSEFDFGFDDGASTFERSTLASEIRGPPLDDEHSPVLSPIEDYFHPSALQDRERVINPYDLLVLPPNPTDRDIRRAYFRLFTLLYPDTHPPKLRKAASVYFTLVQNAFEQTIRPSERAQEDLDQHNTSDLVLDEPGRYQVYQLWRVALSTLGPNHWDRDAVLEENGDRQSSGNHGLFANLWKYADKLGLDRHRLQALGRNGSLGLGVKLDMGSPQLFESAARGLSRFSVLNKHFLSLVPIRVTPRSELNYNFPESTQAIGAAGAWTFSAAAEPHSLGASLKYGIDVSSLQRPASQSIAPETKRTHISPRTGPGLRIEAEVSCGFVWSKFLALRCLKRIGRFSKLGFELGFSTHQLHLSLYWSRLGQRIRLPFLVNPISFISPRALFWAALVPFATLAAWDLISYCRRSGIPKPLKQVELVKQEERRSEADDITILLSANVENRQREERANRGLVILSAKYGVKKDDSWGLGEVADVTTAVAALVDNSRLRIPRNVDKNNILGFWDPVLGMAKTLHVRYLCQGKESTVEVGENEELSLPPR</sequence>
<dbReference type="InterPro" id="IPR052243">
    <property type="entry name" value="Mito_inner_membrane_organizer"/>
</dbReference>
<dbReference type="PROSITE" id="PS50076">
    <property type="entry name" value="DNAJ_2"/>
    <property type="match status" value="1"/>
</dbReference>
<dbReference type="Pfam" id="PF00226">
    <property type="entry name" value="DnaJ"/>
    <property type="match status" value="1"/>
</dbReference>
<dbReference type="OrthoDB" id="666364at2759"/>
<dbReference type="SMART" id="SM00271">
    <property type="entry name" value="DnaJ"/>
    <property type="match status" value="1"/>
</dbReference>
<dbReference type="CDD" id="cd06257">
    <property type="entry name" value="DnaJ"/>
    <property type="match status" value="1"/>
</dbReference>
<reference evidence="4" key="1">
    <citation type="journal article" date="2021" name="Nat. Commun.">
        <title>Genetic determinants of endophytism in the Arabidopsis root mycobiome.</title>
        <authorList>
            <person name="Mesny F."/>
            <person name="Miyauchi S."/>
            <person name="Thiergart T."/>
            <person name="Pickel B."/>
            <person name="Atanasova L."/>
            <person name="Karlsson M."/>
            <person name="Huettel B."/>
            <person name="Barry K.W."/>
            <person name="Haridas S."/>
            <person name="Chen C."/>
            <person name="Bauer D."/>
            <person name="Andreopoulos W."/>
            <person name="Pangilinan J."/>
            <person name="LaButti K."/>
            <person name="Riley R."/>
            <person name="Lipzen A."/>
            <person name="Clum A."/>
            <person name="Drula E."/>
            <person name="Henrissat B."/>
            <person name="Kohler A."/>
            <person name="Grigoriev I.V."/>
            <person name="Martin F.M."/>
            <person name="Hacquard S."/>
        </authorList>
    </citation>
    <scope>NUCLEOTIDE SEQUENCE</scope>
    <source>
        <strain evidence="4">MPI-SDFR-AT-0073</strain>
    </source>
</reference>
<dbReference type="GO" id="GO:0042407">
    <property type="term" value="P:cristae formation"/>
    <property type="evidence" value="ECO:0007669"/>
    <property type="project" value="TreeGrafter"/>
</dbReference>
<name>A0A9P8URM5_9PEZI</name>
<evidence type="ECO:0000313" key="5">
    <source>
        <dbReference type="Proteomes" id="UP000758603"/>
    </source>
</evidence>
<protein>
    <recommendedName>
        <fullName evidence="3">J domain-containing protein</fullName>
    </recommendedName>
</protein>
<dbReference type="InterPro" id="IPR036869">
    <property type="entry name" value="J_dom_sf"/>
</dbReference>
<evidence type="ECO:0000256" key="2">
    <source>
        <dbReference type="SAM" id="MobiDB-lite"/>
    </source>
</evidence>
<proteinExistence type="predicted"/>
<dbReference type="Proteomes" id="UP000758603">
    <property type="component" value="Unassembled WGS sequence"/>
</dbReference>
<evidence type="ECO:0000256" key="1">
    <source>
        <dbReference type="ARBA" id="ARBA00023186"/>
    </source>
</evidence>
<dbReference type="GeneID" id="70128505"/>
<dbReference type="PANTHER" id="PTHR44157">
    <property type="entry name" value="DNAJ HOMOLOG SUBFAMILY C MEMBER 11"/>
    <property type="match status" value="1"/>
</dbReference>
<keyword evidence="1" id="KW-0143">Chaperone</keyword>
<dbReference type="SUPFAM" id="SSF46565">
    <property type="entry name" value="Chaperone J-domain"/>
    <property type="match status" value="1"/>
</dbReference>
<dbReference type="InterPro" id="IPR024586">
    <property type="entry name" value="DnaJ-like_C11_C"/>
</dbReference>
<feature type="domain" description="J" evidence="3">
    <location>
        <begin position="184"/>
        <end position="253"/>
    </location>
</feature>
<accession>A0A9P8URM5</accession>
<gene>
    <name evidence="4" type="ORF">BKA67DRAFT_532908</name>
</gene>
<evidence type="ECO:0000313" key="4">
    <source>
        <dbReference type="EMBL" id="KAH6657715.1"/>
    </source>
</evidence>
<dbReference type="RefSeq" id="XP_045961949.1">
    <property type="nucleotide sequence ID" value="XM_046099613.1"/>
</dbReference>
<organism evidence="4 5">
    <name type="scientific">Truncatella angustata</name>
    <dbReference type="NCBI Taxonomy" id="152316"/>
    <lineage>
        <taxon>Eukaryota</taxon>
        <taxon>Fungi</taxon>
        <taxon>Dikarya</taxon>
        <taxon>Ascomycota</taxon>
        <taxon>Pezizomycotina</taxon>
        <taxon>Sordariomycetes</taxon>
        <taxon>Xylariomycetidae</taxon>
        <taxon>Amphisphaeriales</taxon>
        <taxon>Sporocadaceae</taxon>
        <taxon>Truncatella</taxon>
    </lineage>
</organism>
<dbReference type="InterPro" id="IPR001623">
    <property type="entry name" value="DnaJ_domain"/>
</dbReference>
<dbReference type="EMBL" id="JAGPXC010000002">
    <property type="protein sequence ID" value="KAH6657715.1"/>
    <property type="molecule type" value="Genomic_DNA"/>
</dbReference>